<dbReference type="SUPFAM" id="SSF50814">
    <property type="entry name" value="Lipocalins"/>
    <property type="match status" value="1"/>
</dbReference>
<evidence type="ECO:0000313" key="2">
    <source>
        <dbReference type="Proteomes" id="UP001152799"/>
    </source>
</evidence>
<dbReference type="Proteomes" id="UP001152799">
    <property type="component" value="Chromosome 3"/>
</dbReference>
<evidence type="ECO:0000313" key="1">
    <source>
        <dbReference type="EMBL" id="CAG9765937.1"/>
    </source>
</evidence>
<dbReference type="EMBL" id="OU892279">
    <property type="protein sequence ID" value="CAG9765937.1"/>
    <property type="molecule type" value="Genomic_DNA"/>
</dbReference>
<keyword evidence="2" id="KW-1185">Reference proteome</keyword>
<accession>A0A9N9QNZ8</accession>
<proteinExistence type="predicted"/>
<dbReference type="AlphaFoldDB" id="A0A9N9QNZ8"/>
<dbReference type="Gene3D" id="2.40.128.20">
    <property type="match status" value="1"/>
</dbReference>
<name>A0A9N9QNZ8_9CUCU</name>
<organism evidence="1 2">
    <name type="scientific">Ceutorhynchus assimilis</name>
    <name type="common">cabbage seed weevil</name>
    <dbReference type="NCBI Taxonomy" id="467358"/>
    <lineage>
        <taxon>Eukaryota</taxon>
        <taxon>Metazoa</taxon>
        <taxon>Ecdysozoa</taxon>
        <taxon>Arthropoda</taxon>
        <taxon>Hexapoda</taxon>
        <taxon>Insecta</taxon>
        <taxon>Pterygota</taxon>
        <taxon>Neoptera</taxon>
        <taxon>Endopterygota</taxon>
        <taxon>Coleoptera</taxon>
        <taxon>Polyphaga</taxon>
        <taxon>Cucujiformia</taxon>
        <taxon>Curculionidae</taxon>
        <taxon>Ceutorhynchinae</taxon>
        <taxon>Ceutorhynchus</taxon>
    </lineage>
</organism>
<reference evidence="1" key="1">
    <citation type="submission" date="2022-01" db="EMBL/GenBank/DDBJ databases">
        <authorList>
            <person name="King R."/>
        </authorList>
    </citation>
    <scope>NUCLEOTIDE SEQUENCE</scope>
</reference>
<gene>
    <name evidence="1" type="ORF">CEUTPL_LOCUS6532</name>
</gene>
<sequence>MTLSGKYKLIRDEGQYEHLIANGMPEDRAKAFIEGGMSYEILISGNDVTLVGSNGRTQKYVLGQETTQTTPDGKIMKNTASLDANILTVETKFEKGTMKRVFSLSGSELIVLSVSDKPGIPDGKRIYEKV</sequence>
<protein>
    <submittedName>
        <fullName evidence="1">Uncharacterized protein</fullName>
    </submittedName>
</protein>
<dbReference type="OrthoDB" id="412780at2759"/>
<dbReference type="InterPro" id="IPR012674">
    <property type="entry name" value="Calycin"/>
</dbReference>